<dbReference type="RefSeq" id="WP_270149597.1">
    <property type="nucleotide sequence ID" value="NZ_CP115450.1"/>
</dbReference>
<name>A0ABY7QE52_9ACTN</name>
<sequence>MSLPRHALMGLTLLLLVGCAPEGSGPSAPAAGPAVTGPAAPSGQPLAVTAARPAPPELPRQLPGVGPRWRSAVPAGTRQVLVVTGDGPDASTGHAVLYRNDGDGWLAGPSWPTRNALRGWTADHRENDLRSPIGVFTLSDAGGRLPDPGTRLPYRRSDDFTVSGTGFAGEPLAGSFDYVVAIDYNRVPGSTPLDPRRPRGGRYGGGIWLHVDHGGPTHGCVSMSTDRMRELLLALDPALDPVVVMGDAGTLAH</sequence>
<feature type="domain" description="L,D-TPase catalytic" evidence="2">
    <location>
        <begin position="125"/>
        <end position="244"/>
    </location>
</feature>
<reference evidence="4" key="1">
    <citation type="submission" date="2022-12" db="EMBL/GenBank/DDBJ databases">
        <authorList>
            <person name="Mo P."/>
        </authorList>
    </citation>
    <scope>NUCLEOTIDE SEQUENCE [LARGE SCALE GENOMIC DNA]</scope>
    <source>
        <strain evidence="4">HUAS 3-15</strain>
    </source>
</reference>
<evidence type="ECO:0000259" key="2">
    <source>
        <dbReference type="Pfam" id="PF03734"/>
    </source>
</evidence>
<dbReference type="EMBL" id="CP115450">
    <property type="protein sequence ID" value="WBP90664.1"/>
    <property type="molecule type" value="Genomic_DNA"/>
</dbReference>
<feature type="region of interest" description="Disordered" evidence="1">
    <location>
        <begin position="23"/>
        <end position="46"/>
    </location>
</feature>
<dbReference type="Proteomes" id="UP001212821">
    <property type="component" value="Chromosome"/>
</dbReference>
<dbReference type="PROSITE" id="PS51257">
    <property type="entry name" value="PROKAR_LIPOPROTEIN"/>
    <property type="match status" value="1"/>
</dbReference>
<proteinExistence type="predicted"/>
<dbReference type="PANTHER" id="PTHR38589:SF1">
    <property type="entry name" value="BLR0621 PROTEIN"/>
    <property type="match status" value="1"/>
</dbReference>
<evidence type="ECO:0000313" key="4">
    <source>
        <dbReference type="Proteomes" id="UP001212821"/>
    </source>
</evidence>
<accession>A0ABY7QE52</accession>
<keyword evidence="4" id="KW-1185">Reference proteome</keyword>
<dbReference type="PANTHER" id="PTHR38589">
    <property type="entry name" value="BLR0621 PROTEIN"/>
    <property type="match status" value="1"/>
</dbReference>
<evidence type="ECO:0000313" key="3">
    <source>
        <dbReference type="EMBL" id="WBP90664.1"/>
    </source>
</evidence>
<dbReference type="Pfam" id="PF03734">
    <property type="entry name" value="YkuD"/>
    <property type="match status" value="1"/>
</dbReference>
<feature type="compositionally biased region" description="Low complexity" evidence="1">
    <location>
        <begin position="23"/>
        <end position="43"/>
    </location>
</feature>
<protein>
    <submittedName>
        <fullName evidence="3">L,D-transpeptidase family protein</fullName>
    </submittedName>
</protein>
<gene>
    <name evidence="3" type="ORF">O1G21_35555</name>
</gene>
<organism evidence="3 4">
    <name type="scientific">Kitasatospora cathayae</name>
    <dbReference type="NCBI Taxonomy" id="3004092"/>
    <lineage>
        <taxon>Bacteria</taxon>
        <taxon>Bacillati</taxon>
        <taxon>Actinomycetota</taxon>
        <taxon>Actinomycetes</taxon>
        <taxon>Kitasatosporales</taxon>
        <taxon>Streptomycetaceae</taxon>
        <taxon>Kitasatospora</taxon>
    </lineage>
</organism>
<evidence type="ECO:0000256" key="1">
    <source>
        <dbReference type="SAM" id="MobiDB-lite"/>
    </source>
</evidence>
<dbReference type="InterPro" id="IPR005490">
    <property type="entry name" value="LD_TPept_cat_dom"/>
</dbReference>